<name>A0A9N9RSG9_9DIPT</name>
<proteinExistence type="predicted"/>
<gene>
    <name evidence="1" type="ORF">CHIRRI_LOCUS6934</name>
</gene>
<protein>
    <submittedName>
        <fullName evidence="1">Uncharacterized protein</fullName>
    </submittedName>
</protein>
<evidence type="ECO:0000313" key="2">
    <source>
        <dbReference type="Proteomes" id="UP001153620"/>
    </source>
</evidence>
<dbReference type="AlphaFoldDB" id="A0A9N9RSG9"/>
<dbReference type="OrthoDB" id="10612032at2759"/>
<evidence type="ECO:0000313" key="1">
    <source>
        <dbReference type="EMBL" id="CAG9804039.1"/>
    </source>
</evidence>
<organism evidence="1 2">
    <name type="scientific">Chironomus riparius</name>
    <dbReference type="NCBI Taxonomy" id="315576"/>
    <lineage>
        <taxon>Eukaryota</taxon>
        <taxon>Metazoa</taxon>
        <taxon>Ecdysozoa</taxon>
        <taxon>Arthropoda</taxon>
        <taxon>Hexapoda</taxon>
        <taxon>Insecta</taxon>
        <taxon>Pterygota</taxon>
        <taxon>Neoptera</taxon>
        <taxon>Endopterygota</taxon>
        <taxon>Diptera</taxon>
        <taxon>Nematocera</taxon>
        <taxon>Chironomoidea</taxon>
        <taxon>Chironomidae</taxon>
        <taxon>Chironominae</taxon>
        <taxon>Chironomus</taxon>
    </lineage>
</organism>
<reference evidence="1" key="1">
    <citation type="submission" date="2022-01" db="EMBL/GenBank/DDBJ databases">
        <authorList>
            <person name="King R."/>
        </authorList>
    </citation>
    <scope>NUCLEOTIDE SEQUENCE</scope>
</reference>
<sequence>MSTHVYENSVDFGDIEQKMKSFINSKFRLRNKCQYEAFALKLEFSKIIVEIRQIIEDYKDQEFPDIYEHLRMIRTVNQTFHDWMMLNVGNISETVGFNKVGSPRANSTPAHKIESEKFDEKFKNTQTSLVTPLSKTYEGTYRAVRNFHDMLNQLQHPCTSYGSSKQNSFVKKPKFNVSRTQLPRRRMNFSKSFLSGTPQTQ</sequence>
<accession>A0A9N9RSG9</accession>
<dbReference type="Proteomes" id="UP001153620">
    <property type="component" value="Chromosome 2"/>
</dbReference>
<keyword evidence="2" id="KW-1185">Reference proteome</keyword>
<reference evidence="1" key="2">
    <citation type="submission" date="2022-10" db="EMBL/GenBank/DDBJ databases">
        <authorList>
            <consortium name="ENA_rothamsted_submissions"/>
            <consortium name="culmorum"/>
            <person name="King R."/>
        </authorList>
    </citation>
    <scope>NUCLEOTIDE SEQUENCE</scope>
</reference>
<dbReference type="EMBL" id="OU895878">
    <property type="protein sequence ID" value="CAG9804039.1"/>
    <property type="molecule type" value="Genomic_DNA"/>
</dbReference>